<keyword evidence="3" id="KW-0119">Carbohydrate metabolism</keyword>
<proteinExistence type="inferred from homology"/>
<accession>Q4A0K6</accession>
<dbReference type="EMBL" id="AP008934">
    <property type="protein sequence ID" value="BAE17395.1"/>
    <property type="molecule type" value="Genomic_DNA"/>
</dbReference>
<protein>
    <submittedName>
        <fullName evidence="5">Putative transcriptional regulator</fullName>
    </submittedName>
</protein>
<keyword evidence="6" id="KW-1185">Reference proteome</keyword>
<dbReference type="InterPro" id="IPR000600">
    <property type="entry name" value="ROK"/>
</dbReference>
<dbReference type="AlphaFoldDB" id="Q4A0K6"/>
<dbReference type="PANTHER" id="PTHR18964:SF149">
    <property type="entry name" value="BIFUNCTIONAL UDP-N-ACETYLGLUCOSAMINE 2-EPIMERASE_N-ACETYLMANNOSAMINE KINASE"/>
    <property type="match status" value="1"/>
</dbReference>
<organism evidence="5 6">
    <name type="scientific">Staphylococcus saprophyticus subsp. saprophyticus (strain ATCC 15305 / DSM 20229 / NCIMB 8711 / NCTC 7292 / S-41)</name>
    <dbReference type="NCBI Taxonomy" id="342451"/>
    <lineage>
        <taxon>Bacteria</taxon>
        <taxon>Bacillati</taxon>
        <taxon>Bacillota</taxon>
        <taxon>Bacilli</taxon>
        <taxon>Bacillales</taxon>
        <taxon>Staphylococcaceae</taxon>
        <taxon>Staphylococcus</taxon>
    </lineage>
</organism>
<reference evidence="5 6" key="1">
    <citation type="journal article" date="2005" name="Proc. Natl. Acad. Sci. U.S.A.">
        <title>Whole genome sequence of Staphylococcus saprophyticus reveals the pathogenesis of uncomplicated urinary tract infection.</title>
        <authorList>
            <person name="Kuroda M."/>
            <person name="Yamashita A."/>
            <person name="Hirakawa H."/>
            <person name="Kumano M."/>
            <person name="Morikawa K."/>
            <person name="Higashide M."/>
            <person name="Maruyama A."/>
            <person name="Inose Y."/>
            <person name="Matoba K."/>
            <person name="Toh H."/>
            <person name="Kuhara S."/>
            <person name="Hattori M."/>
            <person name="Ohta T."/>
        </authorList>
    </citation>
    <scope>NUCLEOTIDE SEQUENCE [LARGE SCALE GENOMIC DNA]</scope>
    <source>
        <strain evidence="6">ATCC 15305 / DSM 20229 / NCIMB 8711 / NCTC 7292 / S-41</strain>
    </source>
</reference>
<gene>
    <name evidence="5" type="ordered locus">SSP0250</name>
</gene>
<dbReference type="SUPFAM" id="SSF53067">
    <property type="entry name" value="Actin-like ATPase domain"/>
    <property type="match status" value="1"/>
</dbReference>
<dbReference type="Gene3D" id="1.10.10.10">
    <property type="entry name" value="Winged helix-like DNA-binding domain superfamily/Winged helix DNA-binding domain"/>
    <property type="match status" value="1"/>
</dbReference>
<dbReference type="PANTHER" id="PTHR18964">
    <property type="entry name" value="ROK (REPRESSOR, ORF, KINASE) FAMILY"/>
    <property type="match status" value="1"/>
</dbReference>
<dbReference type="Proteomes" id="UP000006371">
    <property type="component" value="Chromosome"/>
</dbReference>
<dbReference type="GO" id="GO:0042732">
    <property type="term" value="P:D-xylose metabolic process"/>
    <property type="evidence" value="ECO:0007669"/>
    <property type="project" value="UniProtKB-KW"/>
</dbReference>
<dbReference type="KEGG" id="ssp:SSP0250"/>
<dbReference type="eggNOG" id="COG1940">
    <property type="taxonomic scope" value="Bacteria"/>
</dbReference>
<dbReference type="InterPro" id="IPR043129">
    <property type="entry name" value="ATPase_NBD"/>
</dbReference>
<dbReference type="InterPro" id="IPR036388">
    <property type="entry name" value="WH-like_DNA-bd_sf"/>
</dbReference>
<evidence type="ECO:0000259" key="4">
    <source>
        <dbReference type="Pfam" id="PF08279"/>
    </source>
</evidence>
<sequence>MSMGGVMMLERHVKLIRLMLINRNQFLNADEIARYLNVSNRTARNDIQYINSEILDDLIVSVKGRGYKLNQSLYSMQQIETIVTDFTNKESELLIKLGYQLLMYQQPLTSEAIGKTFHLTKAEVTDYINKIKAWCISFDVNIQITKKKGITVNGSEMNIRNAILHLNQLSENVKTVDAFILAEHQYMKHQTEDFIYLTISTGVGMAYIRKGELVSGVNGNFGEIGHTIIKGDSDYQCPVCKQYVCVENEISGLAISRKASHILNKHVSTREAIEMYLHQAHSEITEMIDEVLILTQQLCTNLFSIFNINNIVLGGGVTQSKLPYKSSIENYAQKHYLIQNSTLNVTISNLEANVLTGLYHVNK</sequence>
<evidence type="ECO:0000256" key="2">
    <source>
        <dbReference type="ARBA" id="ARBA00006479"/>
    </source>
</evidence>
<comment type="function">
    <text evidence="1">Transcriptional repressor of xylose-utilizing enzymes.</text>
</comment>
<dbReference type="Pfam" id="PF00480">
    <property type="entry name" value="ROK"/>
    <property type="match status" value="1"/>
</dbReference>
<dbReference type="SUPFAM" id="SSF46785">
    <property type="entry name" value="Winged helix' DNA-binding domain"/>
    <property type="match status" value="1"/>
</dbReference>
<dbReference type="InterPro" id="IPR036390">
    <property type="entry name" value="WH_DNA-bd_sf"/>
</dbReference>
<feature type="domain" description="Helix-turn-helix type 11" evidence="4">
    <location>
        <begin position="15"/>
        <end position="68"/>
    </location>
</feature>
<keyword evidence="3" id="KW-0859">Xylose metabolism</keyword>
<comment type="similarity">
    <text evidence="2">Belongs to the ROK (NagC/XylR) family.</text>
</comment>
<dbReference type="eggNOG" id="COG3711">
    <property type="taxonomic scope" value="Bacteria"/>
</dbReference>
<dbReference type="Gene3D" id="3.30.420.40">
    <property type="match status" value="2"/>
</dbReference>
<dbReference type="HOGENOM" id="CLU_762701_0_0_9"/>
<dbReference type="InterPro" id="IPR013196">
    <property type="entry name" value="HTH_11"/>
</dbReference>
<evidence type="ECO:0000256" key="3">
    <source>
        <dbReference type="ARBA" id="ARBA00022629"/>
    </source>
</evidence>
<dbReference type="Pfam" id="PF08279">
    <property type="entry name" value="HTH_11"/>
    <property type="match status" value="1"/>
</dbReference>
<evidence type="ECO:0000313" key="5">
    <source>
        <dbReference type="EMBL" id="BAE17395.1"/>
    </source>
</evidence>
<evidence type="ECO:0000256" key="1">
    <source>
        <dbReference type="ARBA" id="ARBA00002486"/>
    </source>
</evidence>
<evidence type="ECO:0000313" key="6">
    <source>
        <dbReference type="Proteomes" id="UP000006371"/>
    </source>
</evidence>
<name>Q4A0K6_STAS1</name>